<dbReference type="CDD" id="cd04301">
    <property type="entry name" value="NAT_SF"/>
    <property type="match status" value="1"/>
</dbReference>
<proteinExistence type="predicted"/>
<dbReference type="InterPro" id="IPR000182">
    <property type="entry name" value="GNAT_dom"/>
</dbReference>
<reference evidence="2" key="1">
    <citation type="submission" date="2021-02" db="EMBL/GenBank/DDBJ databases">
        <title>Natrosporangium hydrolyticum gen. nov., sp. nov, a haloalkaliphilic actinobacterium from a soda solonchak soil.</title>
        <authorList>
            <person name="Sorokin D.Y."/>
            <person name="Khijniak T.V."/>
            <person name="Zakharycheva A.P."/>
            <person name="Boueva O.V."/>
            <person name="Ariskina E.V."/>
            <person name="Hahnke R.L."/>
            <person name="Bunk B."/>
            <person name="Sproer C."/>
            <person name="Schumann P."/>
            <person name="Evtushenko L.I."/>
            <person name="Kublanov I.V."/>
        </authorList>
    </citation>
    <scope>NUCLEOTIDE SEQUENCE</scope>
    <source>
        <strain evidence="2">DSM 106523</strain>
    </source>
</reference>
<keyword evidence="3" id="KW-1185">Reference proteome</keyword>
<accession>A0A895YAP1</accession>
<feature type="domain" description="N-acetyltransferase" evidence="1">
    <location>
        <begin position="23"/>
        <end position="182"/>
    </location>
</feature>
<gene>
    <name evidence="2" type="ORF">JQS43_25820</name>
</gene>
<sequence>MVRRLANLTLDTLSDLPGTCRGCVFWELSPVAAGQVALAGDPALEKEAWVSQTLLEWGCCGKVGYVDETPAGYVLYAPPNYLPGGHQFPTGPPSADAIVIAAVQVSPAYGGVGLGRALVQAAVRDLGDRGFRAVEAFGDRSPGEAGPALVSGCVAPADFYVSVGFKTIHPHPRYPRLRLDLHRGPSWWVVAGASELERAGEPVAGTVQDELSVAAAGVPLAVPAASSWRSCRTSMVPVATSDSEG</sequence>
<evidence type="ECO:0000313" key="2">
    <source>
        <dbReference type="EMBL" id="QSB14817.1"/>
    </source>
</evidence>
<dbReference type="Gene3D" id="3.40.630.30">
    <property type="match status" value="1"/>
</dbReference>
<dbReference type="GO" id="GO:0016747">
    <property type="term" value="F:acyltransferase activity, transferring groups other than amino-acyl groups"/>
    <property type="evidence" value="ECO:0007669"/>
    <property type="project" value="InterPro"/>
</dbReference>
<name>A0A895YAP1_9ACTN</name>
<dbReference type="RefSeq" id="WP_239676975.1">
    <property type="nucleotide sequence ID" value="NZ_CP070499.1"/>
</dbReference>
<organism evidence="2 3">
    <name type="scientific">Natronosporangium hydrolyticum</name>
    <dbReference type="NCBI Taxonomy" id="2811111"/>
    <lineage>
        <taxon>Bacteria</taxon>
        <taxon>Bacillati</taxon>
        <taxon>Actinomycetota</taxon>
        <taxon>Actinomycetes</taxon>
        <taxon>Micromonosporales</taxon>
        <taxon>Micromonosporaceae</taxon>
        <taxon>Natronosporangium</taxon>
    </lineage>
</organism>
<evidence type="ECO:0000259" key="1">
    <source>
        <dbReference type="PROSITE" id="PS51186"/>
    </source>
</evidence>
<dbReference type="AlphaFoldDB" id="A0A895YAP1"/>
<dbReference type="Proteomes" id="UP000662857">
    <property type="component" value="Chromosome"/>
</dbReference>
<dbReference type="KEGG" id="nhy:JQS43_25820"/>
<dbReference type="InterPro" id="IPR016181">
    <property type="entry name" value="Acyl_CoA_acyltransferase"/>
</dbReference>
<dbReference type="EMBL" id="CP070499">
    <property type="protein sequence ID" value="QSB14817.1"/>
    <property type="molecule type" value="Genomic_DNA"/>
</dbReference>
<protein>
    <submittedName>
        <fullName evidence="2">GNAT family N-acetyltransferase</fullName>
    </submittedName>
</protein>
<dbReference type="Pfam" id="PF00583">
    <property type="entry name" value="Acetyltransf_1"/>
    <property type="match status" value="1"/>
</dbReference>
<dbReference type="PROSITE" id="PS51186">
    <property type="entry name" value="GNAT"/>
    <property type="match status" value="1"/>
</dbReference>
<dbReference type="SUPFAM" id="SSF55729">
    <property type="entry name" value="Acyl-CoA N-acyltransferases (Nat)"/>
    <property type="match status" value="1"/>
</dbReference>
<evidence type="ECO:0000313" key="3">
    <source>
        <dbReference type="Proteomes" id="UP000662857"/>
    </source>
</evidence>